<feature type="binding site" evidence="7">
    <location>
        <position position="223"/>
    </location>
    <ligand>
        <name>substrate</name>
    </ligand>
</feature>
<keyword evidence="2 8" id="KW-0479">Metal-binding</keyword>
<name>A0A1I0MQZ4_9RHOB</name>
<dbReference type="PANTHER" id="PTHR11113:SF14">
    <property type="entry name" value="N-ACETYLGLUCOSAMINE-6-PHOSPHATE DEACETYLASE"/>
    <property type="match status" value="1"/>
</dbReference>
<dbReference type="Gene3D" id="2.30.40.10">
    <property type="entry name" value="Urease, subunit C, domain 1"/>
    <property type="match status" value="1"/>
</dbReference>
<feature type="binding site" evidence="7">
    <location>
        <position position="246"/>
    </location>
    <ligand>
        <name>substrate</name>
    </ligand>
</feature>
<dbReference type="InterPro" id="IPR011059">
    <property type="entry name" value="Metal-dep_hydrolase_composite"/>
</dbReference>
<evidence type="ECO:0000256" key="2">
    <source>
        <dbReference type="ARBA" id="ARBA00022723"/>
    </source>
</evidence>
<dbReference type="SUPFAM" id="SSF51556">
    <property type="entry name" value="Metallo-dependent hydrolases"/>
    <property type="match status" value="1"/>
</dbReference>
<dbReference type="PANTHER" id="PTHR11113">
    <property type="entry name" value="N-ACETYLGLUCOSAMINE-6-PHOSPHATE DEACETYLASE"/>
    <property type="match status" value="1"/>
</dbReference>
<protein>
    <submittedName>
        <fullName evidence="10">N-acetylglucosamine 6-phosphate deacetylase</fullName>
    </submittedName>
</protein>
<dbReference type="PIRSF" id="PIRSF038994">
    <property type="entry name" value="NagA"/>
    <property type="match status" value="1"/>
</dbReference>
<gene>
    <name evidence="10" type="ORF">SAMN04488515_0182</name>
</gene>
<evidence type="ECO:0000313" key="10">
    <source>
        <dbReference type="EMBL" id="SEV90999.1"/>
    </source>
</evidence>
<feature type="domain" description="Amidohydrolase-related" evidence="9">
    <location>
        <begin position="50"/>
        <end position="340"/>
    </location>
</feature>
<dbReference type="GO" id="GO:0046872">
    <property type="term" value="F:metal ion binding"/>
    <property type="evidence" value="ECO:0007669"/>
    <property type="project" value="UniProtKB-KW"/>
</dbReference>
<dbReference type="STRING" id="364200.SAMN04488515_0182"/>
<dbReference type="InterPro" id="IPR032466">
    <property type="entry name" value="Metal_Hydrolase"/>
</dbReference>
<evidence type="ECO:0000256" key="5">
    <source>
        <dbReference type="PIRNR" id="PIRNR038994"/>
    </source>
</evidence>
<dbReference type="Gene3D" id="3.20.20.140">
    <property type="entry name" value="Metal-dependent hydrolases"/>
    <property type="match status" value="1"/>
</dbReference>
<accession>A0A1I0MQZ4</accession>
<feature type="binding site" evidence="7">
    <location>
        <begin position="215"/>
        <end position="216"/>
    </location>
    <ligand>
        <name>substrate</name>
    </ligand>
</feature>
<feature type="binding site" evidence="7">
    <location>
        <position position="136"/>
    </location>
    <ligand>
        <name>substrate</name>
    </ligand>
</feature>
<evidence type="ECO:0000256" key="3">
    <source>
        <dbReference type="ARBA" id="ARBA00022801"/>
    </source>
</evidence>
<feature type="binding site" evidence="8">
    <location>
        <position position="212"/>
    </location>
    <ligand>
        <name>Zn(2+)</name>
        <dbReference type="ChEBI" id="CHEBI:29105"/>
    </ligand>
</feature>
<reference evidence="10 11" key="1">
    <citation type="submission" date="2016-10" db="EMBL/GenBank/DDBJ databases">
        <authorList>
            <person name="de Groot N.N."/>
        </authorList>
    </citation>
    <scope>NUCLEOTIDE SEQUENCE [LARGE SCALE GENOMIC DNA]</scope>
    <source>
        <strain evidence="10 11">DSM 17925</strain>
    </source>
</reference>
<evidence type="ECO:0000313" key="11">
    <source>
        <dbReference type="Proteomes" id="UP000199167"/>
    </source>
</evidence>
<keyword evidence="3 5" id="KW-0378">Hydrolase</keyword>
<dbReference type="RefSeq" id="WP_089989138.1">
    <property type="nucleotide sequence ID" value="NZ_FOIZ01000001.1"/>
</dbReference>
<evidence type="ECO:0000256" key="4">
    <source>
        <dbReference type="ARBA" id="ARBA00023277"/>
    </source>
</evidence>
<proteinExistence type="inferred from homology"/>
<evidence type="ECO:0000256" key="6">
    <source>
        <dbReference type="PIRSR" id="PIRSR038994-1"/>
    </source>
</evidence>
<feature type="binding site" evidence="7">
    <location>
        <begin position="302"/>
        <end position="304"/>
    </location>
    <ligand>
        <name>substrate</name>
    </ligand>
</feature>
<evidence type="ECO:0000256" key="1">
    <source>
        <dbReference type="ARBA" id="ARBA00010716"/>
    </source>
</evidence>
<keyword evidence="11" id="KW-1185">Reference proteome</keyword>
<sequence>MSNNWIIPERLFDGRDLREGCAIRIVGGVVTEIMESGMAPPDAISLAGLLCPGFIDVQVNGGGGVLLNTAPACDGLKAIAAAHRRFGTVAIMPTVITDTPETLERAVAAVIAAKGERGLLGLHIEGPHIAKDKRGTHAAEHVRPIDAHTFDLLEKLCAAGLPVMITIAPEAATTAQIADMVALGVIVSIGHTNASAALVAQAIAAGARCGTHLFNAMSQMQARDAGAVGALINSECFLGIICDGHHVADEMIALACRARPVADRMMLVSDAMPTVGGPDRFRLYDQTITLAKGRLVNEDGALAGAHTTMGASLQRLIANCGIDRTEALRMAITNPAEAIRQPERAQLIGAAIDDVVVLDESLCFQRFLSDQLAG</sequence>
<dbReference type="Proteomes" id="UP000199167">
    <property type="component" value="Unassembled WGS sequence"/>
</dbReference>
<dbReference type="InterPro" id="IPR003764">
    <property type="entry name" value="GlcNAc_6-P_deAcase"/>
</dbReference>
<organism evidence="10 11">
    <name type="scientific">Cognatiyoonia koreensis</name>
    <dbReference type="NCBI Taxonomy" id="364200"/>
    <lineage>
        <taxon>Bacteria</taxon>
        <taxon>Pseudomonadati</taxon>
        <taxon>Pseudomonadota</taxon>
        <taxon>Alphaproteobacteria</taxon>
        <taxon>Rhodobacterales</taxon>
        <taxon>Paracoccaceae</taxon>
        <taxon>Cognatiyoonia</taxon>
    </lineage>
</organism>
<dbReference type="EMBL" id="FOIZ01000001">
    <property type="protein sequence ID" value="SEV90999.1"/>
    <property type="molecule type" value="Genomic_DNA"/>
</dbReference>
<comment type="cofactor">
    <cofactor evidence="8">
        <name>a divalent metal cation</name>
        <dbReference type="ChEBI" id="CHEBI:60240"/>
    </cofactor>
    <text evidence="8">Binds 1 divalent metal cation per subunit.</text>
</comment>
<evidence type="ECO:0000256" key="7">
    <source>
        <dbReference type="PIRSR" id="PIRSR038994-2"/>
    </source>
</evidence>
<feature type="binding site" evidence="8">
    <location>
        <position position="125"/>
    </location>
    <ligand>
        <name>Zn(2+)</name>
        <dbReference type="ChEBI" id="CHEBI:29105"/>
    </ligand>
</feature>
<dbReference type="InterPro" id="IPR006680">
    <property type="entry name" value="Amidohydro-rel"/>
</dbReference>
<evidence type="ECO:0000256" key="8">
    <source>
        <dbReference type="PIRSR" id="PIRSR038994-3"/>
    </source>
</evidence>
<dbReference type="GO" id="GO:0008448">
    <property type="term" value="F:N-acetylglucosamine-6-phosphate deacetylase activity"/>
    <property type="evidence" value="ECO:0007669"/>
    <property type="project" value="InterPro"/>
</dbReference>
<feature type="active site" description="Proton donor/acceptor" evidence="6">
    <location>
        <position position="270"/>
    </location>
</feature>
<keyword evidence="4 5" id="KW-0119">Carbohydrate metabolism</keyword>
<evidence type="ECO:0000259" key="9">
    <source>
        <dbReference type="Pfam" id="PF01979"/>
    </source>
</evidence>
<dbReference type="OrthoDB" id="9776488at2"/>
<comment type="similarity">
    <text evidence="1 5">Belongs to the metallo-dependent hydrolases superfamily. NagA family.</text>
</comment>
<dbReference type="AlphaFoldDB" id="A0A1I0MQZ4"/>
<feature type="binding site" evidence="8">
    <location>
        <position position="191"/>
    </location>
    <ligand>
        <name>Zn(2+)</name>
        <dbReference type="ChEBI" id="CHEBI:29105"/>
    </ligand>
</feature>
<dbReference type="GO" id="GO:0006046">
    <property type="term" value="P:N-acetylglucosamine catabolic process"/>
    <property type="evidence" value="ECO:0007669"/>
    <property type="project" value="TreeGrafter"/>
</dbReference>
<dbReference type="Pfam" id="PF01979">
    <property type="entry name" value="Amidohydro_1"/>
    <property type="match status" value="1"/>
</dbReference>